<reference evidence="8 9" key="1">
    <citation type="journal article" date="2019" name="Nat. Microbiol.">
        <title>Mediterranean grassland soil C-N compound turnover is dependent on rainfall and depth, and is mediated by genomically divergent microorganisms.</title>
        <authorList>
            <person name="Diamond S."/>
            <person name="Andeer P.F."/>
            <person name="Li Z."/>
            <person name="Crits-Christoph A."/>
            <person name="Burstein D."/>
            <person name="Anantharaman K."/>
            <person name="Lane K.R."/>
            <person name="Thomas B.C."/>
            <person name="Pan C."/>
            <person name="Northen T.R."/>
            <person name="Banfield J.F."/>
        </authorList>
    </citation>
    <scope>NUCLEOTIDE SEQUENCE [LARGE SCALE GENOMIC DNA]</scope>
    <source>
        <strain evidence="8">NP_3</strain>
    </source>
</reference>
<dbReference type="GO" id="GO:0004222">
    <property type="term" value="F:metalloendopeptidase activity"/>
    <property type="evidence" value="ECO:0007669"/>
    <property type="project" value="InterPro"/>
</dbReference>
<keyword evidence="3 6" id="KW-0378">Hydrolase</keyword>
<dbReference type="PANTHER" id="PTHR22726:SF1">
    <property type="entry name" value="METALLOENDOPEPTIDASE OMA1, MITOCHONDRIAL"/>
    <property type="match status" value="1"/>
</dbReference>
<evidence type="ECO:0000256" key="1">
    <source>
        <dbReference type="ARBA" id="ARBA00022670"/>
    </source>
</evidence>
<keyword evidence="4 6" id="KW-0862">Zinc</keyword>
<comment type="caution">
    <text evidence="8">The sequence shown here is derived from an EMBL/GenBank/DDBJ whole genome shotgun (WGS) entry which is preliminary data.</text>
</comment>
<dbReference type="Pfam" id="PF01435">
    <property type="entry name" value="Peptidase_M48"/>
    <property type="match status" value="1"/>
</dbReference>
<dbReference type="PANTHER" id="PTHR22726">
    <property type="entry name" value="METALLOENDOPEPTIDASE OMA1"/>
    <property type="match status" value="1"/>
</dbReference>
<proteinExistence type="inferred from homology"/>
<keyword evidence="2" id="KW-0479">Metal-binding</keyword>
<comment type="cofactor">
    <cofactor evidence="6">
        <name>Zn(2+)</name>
        <dbReference type="ChEBI" id="CHEBI:29105"/>
    </cofactor>
    <text evidence="6">Binds 1 zinc ion per subunit.</text>
</comment>
<organism evidence="8 9">
    <name type="scientific">Candidatus Segetimicrobium genomatis</name>
    <dbReference type="NCBI Taxonomy" id="2569760"/>
    <lineage>
        <taxon>Bacteria</taxon>
        <taxon>Bacillati</taxon>
        <taxon>Candidatus Sysuimicrobiota</taxon>
        <taxon>Candidatus Sysuimicrobiia</taxon>
        <taxon>Candidatus Sysuimicrobiales</taxon>
        <taxon>Candidatus Segetimicrobiaceae</taxon>
        <taxon>Candidatus Segetimicrobium</taxon>
    </lineage>
</organism>
<sequence length="381" mass="41383">MSRSHSTSGPIRRVGVAFVGIAICGLLRSPPAVSADETADEIRLGAQIAKEIESHYRVVTDPAMVDRLARVGDALVPVVDRKDLTYHFRVIDIPGVNALGVPGGWVYVTRGMMKFVRSDHELAAVLAHELTHVAHRHYYIQQARESRMAPALIIAAALSVLARSAAPIVGVSLATQGAMANYQRDLEKEADLTGISYLTKTSYSPVAMLTLMEHLAQADKLTGRPDLGPLYQDHPVPDERVDYIRDALIARGFPIVRRIPEGYLKITLDPPDGSDGQPVTVLVDGRPIIRLGATVAGEDPSRRAHALAARLNAFFNTDPAPYDVRDVISPGRWTVIGGQTQLFEVTTEDAAYANGSPKAVAEGLRARLAEALAEAPYYRKF</sequence>
<dbReference type="GO" id="GO:0016020">
    <property type="term" value="C:membrane"/>
    <property type="evidence" value="ECO:0007669"/>
    <property type="project" value="TreeGrafter"/>
</dbReference>
<dbReference type="Gene3D" id="3.30.2010.10">
    <property type="entry name" value="Metalloproteases ('zincins'), catalytic domain"/>
    <property type="match status" value="1"/>
</dbReference>
<protein>
    <recommendedName>
        <fullName evidence="7">Peptidase M48 domain-containing protein</fullName>
    </recommendedName>
</protein>
<evidence type="ECO:0000256" key="4">
    <source>
        <dbReference type="ARBA" id="ARBA00022833"/>
    </source>
</evidence>
<evidence type="ECO:0000256" key="2">
    <source>
        <dbReference type="ARBA" id="ARBA00022723"/>
    </source>
</evidence>
<keyword evidence="5 6" id="KW-0482">Metalloprotease</keyword>
<dbReference type="GO" id="GO:0051603">
    <property type="term" value="P:proteolysis involved in protein catabolic process"/>
    <property type="evidence" value="ECO:0007669"/>
    <property type="project" value="TreeGrafter"/>
</dbReference>
<evidence type="ECO:0000256" key="6">
    <source>
        <dbReference type="RuleBase" id="RU003983"/>
    </source>
</evidence>
<dbReference type="GO" id="GO:0046872">
    <property type="term" value="F:metal ion binding"/>
    <property type="evidence" value="ECO:0007669"/>
    <property type="project" value="UniProtKB-KW"/>
</dbReference>
<comment type="similarity">
    <text evidence="6">Belongs to the peptidase M48 family.</text>
</comment>
<dbReference type="EMBL" id="VBAK01000137">
    <property type="protein sequence ID" value="TMI88626.1"/>
    <property type="molecule type" value="Genomic_DNA"/>
</dbReference>
<dbReference type="InterPro" id="IPR001915">
    <property type="entry name" value="Peptidase_M48"/>
</dbReference>
<dbReference type="Proteomes" id="UP000318509">
    <property type="component" value="Unassembled WGS sequence"/>
</dbReference>
<evidence type="ECO:0000256" key="3">
    <source>
        <dbReference type="ARBA" id="ARBA00022801"/>
    </source>
</evidence>
<accession>A0A537JZH8</accession>
<keyword evidence="1 6" id="KW-0645">Protease</keyword>
<gene>
    <name evidence="8" type="ORF">E6H00_11995</name>
</gene>
<evidence type="ECO:0000313" key="8">
    <source>
        <dbReference type="EMBL" id="TMI88626.1"/>
    </source>
</evidence>
<feature type="domain" description="Peptidase M48" evidence="7">
    <location>
        <begin position="67"/>
        <end position="246"/>
    </location>
</feature>
<dbReference type="InterPro" id="IPR051156">
    <property type="entry name" value="Mito/Outer_Membr_Metalloprot"/>
</dbReference>
<dbReference type="AlphaFoldDB" id="A0A537JZH8"/>
<evidence type="ECO:0000256" key="5">
    <source>
        <dbReference type="ARBA" id="ARBA00023049"/>
    </source>
</evidence>
<evidence type="ECO:0000259" key="7">
    <source>
        <dbReference type="Pfam" id="PF01435"/>
    </source>
</evidence>
<evidence type="ECO:0000313" key="9">
    <source>
        <dbReference type="Proteomes" id="UP000318509"/>
    </source>
</evidence>
<name>A0A537JZH8_9BACT</name>